<gene>
    <name evidence="1" type="ORF">J4727_06215</name>
</gene>
<reference evidence="1" key="1">
    <citation type="submission" date="2021-03" db="EMBL/GenBank/DDBJ databases">
        <title>Molecular epidemiology and mechanisms of colistin and carbapenem resistance in Enterobacteriaceae from clinical isolates, the environment and porcine samples in Pretoria, South Africa.</title>
        <authorList>
            <person name="Bogoshi D."/>
            <person name="Mbelle N.M."/>
            <person name="Naidoo V."/>
            <person name="Osei Sekyere J."/>
        </authorList>
    </citation>
    <scope>NUCLEOTIDE SEQUENCE</scope>
    <source>
        <strain evidence="1">C052</strain>
    </source>
</reference>
<name>A0A939SP11_PRORE</name>
<dbReference type="Proteomes" id="UP000664477">
    <property type="component" value="Unassembled WGS sequence"/>
</dbReference>
<protein>
    <submittedName>
        <fullName evidence="1">Uncharacterized protein</fullName>
    </submittedName>
</protein>
<evidence type="ECO:0000313" key="2">
    <source>
        <dbReference type="Proteomes" id="UP000664477"/>
    </source>
</evidence>
<dbReference type="EMBL" id="JAGETQ010000022">
    <property type="protein sequence ID" value="MBO1916032.1"/>
    <property type="molecule type" value="Genomic_DNA"/>
</dbReference>
<proteinExistence type="predicted"/>
<comment type="caution">
    <text evidence="1">The sequence shown here is derived from an EMBL/GenBank/DDBJ whole genome shotgun (WGS) entry which is preliminary data.</text>
</comment>
<organism evidence="1 2">
    <name type="scientific">Providencia rettgeri</name>
    <dbReference type="NCBI Taxonomy" id="587"/>
    <lineage>
        <taxon>Bacteria</taxon>
        <taxon>Pseudomonadati</taxon>
        <taxon>Pseudomonadota</taxon>
        <taxon>Gammaproteobacteria</taxon>
        <taxon>Enterobacterales</taxon>
        <taxon>Morganellaceae</taxon>
        <taxon>Providencia</taxon>
    </lineage>
</organism>
<sequence length="130" mass="14086">MLLAKPVKHKHVLTAEKLANTPVEPTDIEATDDLAKPLSCHCTSEGQKPQSAICNWSQLLKRPLTLRLTRKAAVAAAIARAKAKKAAQEQPALEPVADTVTDAEVDPRKAAVCRHCTSESQKRLKKATCN</sequence>
<evidence type="ECO:0000313" key="1">
    <source>
        <dbReference type="EMBL" id="MBO1916032.1"/>
    </source>
</evidence>
<accession>A0A939SP11</accession>
<dbReference type="AlphaFoldDB" id="A0A939SP11"/>